<accession>A0AA41UWT3</accession>
<gene>
    <name evidence="1" type="ORF">MKW94_013009</name>
</gene>
<name>A0AA41UWT3_PAPNU</name>
<proteinExistence type="predicted"/>
<dbReference type="Proteomes" id="UP001177140">
    <property type="component" value="Unassembled WGS sequence"/>
</dbReference>
<comment type="caution">
    <text evidence="1">The sequence shown here is derived from an EMBL/GenBank/DDBJ whole genome shotgun (WGS) entry which is preliminary data.</text>
</comment>
<evidence type="ECO:0000313" key="1">
    <source>
        <dbReference type="EMBL" id="MCL7025640.1"/>
    </source>
</evidence>
<keyword evidence="2" id="KW-1185">Reference proteome</keyword>
<reference evidence="1" key="1">
    <citation type="submission" date="2022-03" db="EMBL/GenBank/DDBJ databases">
        <title>A functionally conserved STORR gene fusion in Papaver species that diverged 16.8 million years ago.</title>
        <authorList>
            <person name="Catania T."/>
        </authorList>
    </citation>
    <scope>NUCLEOTIDE SEQUENCE</scope>
    <source>
        <strain evidence="1">S-191538</strain>
    </source>
</reference>
<dbReference type="EMBL" id="JAJJMA010047471">
    <property type="protein sequence ID" value="MCL7025640.1"/>
    <property type="molecule type" value="Genomic_DNA"/>
</dbReference>
<dbReference type="AlphaFoldDB" id="A0AA41UWT3"/>
<sequence length="147" mass="16940">MDNLSLGKTNETPMVEPQRPLFNPAGPFDVRSTFVCTLRLSAKQLYKRLNEKFPPRDDRLNVVLSNSQISISSLVFKNIYVMVQTNEPISFSICHRTLRYCLRMMRTGKEIHRILFSYQPEKNNLALADGQTKLSIKTRPCTEIETS</sequence>
<evidence type="ECO:0000313" key="2">
    <source>
        <dbReference type="Proteomes" id="UP001177140"/>
    </source>
</evidence>
<protein>
    <submittedName>
        <fullName evidence="1">Uncharacterized protein</fullName>
    </submittedName>
</protein>
<organism evidence="1 2">
    <name type="scientific">Papaver nudicaule</name>
    <name type="common">Iceland poppy</name>
    <dbReference type="NCBI Taxonomy" id="74823"/>
    <lineage>
        <taxon>Eukaryota</taxon>
        <taxon>Viridiplantae</taxon>
        <taxon>Streptophyta</taxon>
        <taxon>Embryophyta</taxon>
        <taxon>Tracheophyta</taxon>
        <taxon>Spermatophyta</taxon>
        <taxon>Magnoliopsida</taxon>
        <taxon>Ranunculales</taxon>
        <taxon>Papaveraceae</taxon>
        <taxon>Papaveroideae</taxon>
        <taxon>Papaver</taxon>
    </lineage>
</organism>